<reference evidence="2" key="2">
    <citation type="journal article" date="2023" name="IMA Fungus">
        <title>Comparative genomic study of the Penicillium genus elucidates a diverse pangenome and 15 lateral gene transfer events.</title>
        <authorList>
            <person name="Petersen C."/>
            <person name="Sorensen T."/>
            <person name="Nielsen M.R."/>
            <person name="Sondergaard T.E."/>
            <person name="Sorensen J.L."/>
            <person name="Fitzpatrick D.A."/>
            <person name="Frisvad J.C."/>
            <person name="Nielsen K.L."/>
        </authorList>
    </citation>
    <scope>NUCLEOTIDE SEQUENCE</scope>
    <source>
        <strain evidence="2">IBT 26290</strain>
    </source>
</reference>
<feature type="compositionally biased region" description="Basic and acidic residues" evidence="1">
    <location>
        <begin position="98"/>
        <end position="118"/>
    </location>
</feature>
<dbReference type="AlphaFoldDB" id="A0A9W9HVM4"/>
<dbReference type="RefSeq" id="XP_056541316.1">
    <property type="nucleotide sequence ID" value="XM_056688887.1"/>
</dbReference>
<evidence type="ECO:0000256" key="1">
    <source>
        <dbReference type="SAM" id="MobiDB-lite"/>
    </source>
</evidence>
<feature type="compositionally biased region" description="Polar residues" evidence="1">
    <location>
        <begin position="47"/>
        <end position="64"/>
    </location>
</feature>
<dbReference type="GeneID" id="81428063"/>
<protein>
    <submittedName>
        <fullName evidence="2">Uncharacterized protein</fullName>
    </submittedName>
</protein>
<gene>
    <name evidence="2" type="ORF">N7482_006762</name>
</gene>
<feature type="compositionally biased region" description="Basic and acidic residues" evidence="1">
    <location>
        <begin position="67"/>
        <end position="87"/>
    </location>
</feature>
<name>A0A9W9HVM4_9EURO</name>
<organism evidence="2 3">
    <name type="scientific">Penicillium canariense</name>
    <dbReference type="NCBI Taxonomy" id="189055"/>
    <lineage>
        <taxon>Eukaryota</taxon>
        <taxon>Fungi</taxon>
        <taxon>Dikarya</taxon>
        <taxon>Ascomycota</taxon>
        <taxon>Pezizomycotina</taxon>
        <taxon>Eurotiomycetes</taxon>
        <taxon>Eurotiomycetidae</taxon>
        <taxon>Eurotiales</taxon>
        <taxon>Aspergillaceae</taxon>
        <taxon>Penicillium</taxon>
    </lineage>
</organism>
<proteinExistence type="predicted"/>
<dbReference type="OrthoDB" id="4154127at2759"/>
<evidence type="ECO:0000313" key="2">
    <source>
        <dbReference type="EMBL" id="KAJ5159758.1"/>
    </source>
</evidence>
<evidence type="ECO:0000313" key="3">
    <source>
        <dbReference type="Proteomes" id="UP001149163"/>
    </source>
</evidence>
<feature type="region of interest" description="Disordered" evidence="1">
    <location>
        <begin position="42"/>
        <end position="152"/>
    </location>
</feature>
<keyword evidence="3" id="KW-1185">Reference proteome</keyword>
<comment type="caution">
    <text evidence="2">The sequence shown here is derived from an EMBL/GenBank/DDBJ whole genome shotgun (WGS) entry which is preliminary data.</text>
</comment>
<reference evidence="2" key="1">
    <citation type="submission" date="2022-11" db="EMBL/GenBank/DDBJ databases">
        <authorList>
            <person name="Petersen C."/>
        </authorList>
    </citation>
    <scope>NUCLEOTIDE SEQUENCE</scope>
    <source>
        <strain evidence="2">IBT 26290</strain>
    </source>
</reference>
<dbReference type="EMBL" id="JAPQKN010000004">
    <property type="protein sequence ID" value="KAJ5159758.1"/>
    <property type="molecule type" value="Genomic_DNA"/>
</dbReference>
<accession>A0A9W9HVM4</accession>
<sequence>MECLRQIFRCFKAPFTRDQGQIIEIGPPTNFRKEELPACFSDAESVLSPNQNATERPNLTTQPQHVDISEQRSNDGEGRDDDRDGRTRPSAVDQEENPESRQEDERQTDKPRLRDRMKPSRWFKSTAPNDPETEVASEDGLFTTAKERPKDH</sequence>
<dbReference type="Proteomes" id="UP001149163">
    <property type="component" value="Unassembled WGS sequence"/>
</dbReference>